<name>A0ABQ0DH82_9EUKA</name>
<proteinExistence type="predicted"/>
<gene>
    <name evidence="1" type="ORF">ENUP19_0093G0029</name>
</gene>
<evidence type="ECO:0000313" key="1">
    <source>
        <dbReference type="EMBL" id="GAB1222108.1"/>
    </source>
</evidence>
<dbReference type="Proteomes" id="UP001628156">
    <property type="component" value="Unassembled WGS sequence"/>
</dbReference>
<evidence type="ECO:0000313" key="2">
    <source>
        <dbReference type="Proteomes" id="UP001628156"/>
    </source>
</evidence>
<sequence>MNYHIYKKQTYYLRVNSLKRKPKYVNDSLIFQYNEIIDTSNEIIENLTLLKEDLLNINISIKEWERVDYINFIWDISKIIKIFYSINKTIISNDIYMLSQLVNDCLKIMTVDEDLWMKYPLMKFLSLYVIILFDNGDELVLENIEMITKLLNKWNQIQKRNNSNEEIDLSLLDLSEP</sequence>
<reference evidence="1 2" key="1">
    <citation type="journal article" date="2019" name="PLoS Negl. Trop. Dis.">
        <title>Whole genome sequencing of Entamoeba nuttalli reveals mammalian host-related molecular signatures and a novel octapeptide-repeat surface protein.</title>
        <authorList>
            <person name="Tanaka M."/>
            <person name="Makiuchi T."/>
            <person name="Komiyama T."/>
            <person name="Shiina T."/>
            <person name="Osaki K."/>
            <person name="Tachibana H."/>
        </authorList>
    </citation>
    <scope>NUCLEOTIDE SEQUENCE [LARGE SCALE GENOMIC DNA]</scope>
    <source>
        <strain evidence="1 2">P19-061405</strain>
    </source>
</reference>
<organism evidence="1 2">
    <name type="scientific">Entamoeba nuttalli</name>
    <dbReference type="NCBI Taxonomy" id="412467"/>
    <lineage>
        <taxon>Eukaryota</taxon>
        <taxon>Amoebozoa</taxon>
        <taxon>Evosea</taxon>
        <taxon>Archamoebae</taxon>
        <taxon>Mastigamoebida</taxon>
        <taxon>Entamoebidae</taxon>
        <taxon>Entamoeba</taxon>
    </lineage>
</organism>
<comment type="caution">
    <text evidence="1">The sequence shown here is derived from an EMBL/GenBank/DDBJ whole genome shotgun (WGS) entry which is preliminary data.</text>
</comment>
<keyword evidence="2" id="KW-1185">Reference proteome</keyword>
<protein>
    <submittedName>
        <fullName evidence="1">Uncharacterized protein</fullName>
    </submittedName>
</protein>
<dbReference type="EMBL" id="BAAFRS010000093">
    <property type="protein sequence ID" value="GAB1222108.1"/>
    <property type="molecule type" value="Genomic_DNA"/>
</dbReference>
<accession>A0ABQ0DH82</accession>